<dbReference type="InterPro" id="IPR000182">
    <property type="entry name" value="GNAT_dom"/>
</dbReference>
<accession>A0A433RRD0</accession>
<gene>
    <name evidence="3" type="ORF">QI30_14390</name>
</gene>
<organism evidence="3 4">
    <name type="scientific">Candidatus Kurthia intestinigallinarum</name>
    <dbReference type="NCBI Taxonomy" id="1562256"/>
    <lineage>
        <taxon>Bacteria</taxon>
        <taxon>Bacillati</taxon>
        <taxon>Bacillota</taxon>
        <taxon>Bacilli</taxon>
        <taxon>Bacillales</taxon>
        <taxon>Caryophanaceae</taxon>
        <taxon>Kurthia</taxon>
    </lineage>
</organism>
<proteinExistence type="predicted"/>
<dbReference type="SUPFAM" id="SSF55729">
    <property type="entry name" value="Acyl-CoA N-acyltransferases (Nat)"/>
    <property type="match status" value="1"/>
</dbReference>
<dbReference type="Gene3D" id="3.40.630.30">
    <property type="match status" value="1"/>
</dbReference>
<comment type="caution">
    <text evidence="3">The sequence shown here is derived from an EMBL/GenBank/DDBJ whole genome shotgun (WGS) entry which is preliminary data.</text>
</comment>
<reference evidence="3 4" key="1">
    <citation type="submission" date="2014-11" db="EMBL/GenBank/DDBJ databases">
        <title>Genome sequence and analysis of novel Kurthia sp.</title>
        <authorList>
            <person name="Lawson J.N."/>
            <person name="Gonzalez J.E."/>
            <person name="Rinauldi L."/>
            <person name="Xuan Z."/>
            <person name="Firman A."/>
            <person name="Shaddox L."/>
            <person name="Trudeau A."/>
            <person name="Shah S."/>
            <person name="Reiman D."/>
        </authorList>
    </citation>
    <scope>NUCLEOTIDE SEQUENCE [LARGE SCALE GENOMIC DNA]</scope>
    <source>
        <strain evidence="3 4">3B1D</strain>
    </source>
</reference>
<keyword evidence="4" id="KW-1185">Reference proteome</keyword>
<dbReference type="Proteomes" id="UP000288623">
    <property type="component" value="Unassembled WGS sequence"/>
</dbReference>
<evidence type="ECO:0000313" key="4">
    <source>
        <dbReference type="Proteomes" id="UP000288623"/>
    </source>
</evidence>
<dbReference type="GO" id="GO:0016747">
    <property type="term" value="F:acyltransferase activity, transferring groups other than amino-acyl groups"/>
    <property type="evidence" value="ECO:0007669"/>
    <property type="project" value="InterPro"/>
</dbReference>
<dbReference type="CDD" id="cd04301">
    <property type="entry name" value="NAT_SF"/>
    <property type="match status" value="1"/>
</dbReference>
<evidence type="ECO:0000313" key="3">
    <source>
        <dbReference type="EMBL" id="RUS53741.1"/>
    </source>
</evidence>
<dbReference type="FunFam" id="3.40.630.30:FF:000035">
    <property type="entry name" value="GNAT family N-acetyltransferase"/>
    <property type="match status" value="1"/>
</dbReference>
<keyword evidence="3" id="KW-0808">Transferase</keyword>
<name>A0A433RRD0_9BACL</name>
<dbReference type="Pfam" id="PF13673">
    <property type="entry name" value="Acetyltransf_10"/>
    <property type="match status" value="1"/>
</dbReference>
<sequence length="148" mass="17167">MTMWSIKKFDELSTKELYAILKERTDVFVVEQACPYPELDGKDFASYHLFKEQDGEIVAYLRVLPAGVSYDEASIGRVLVKQNYRGQGLAQQLLKKALRFLEDELHETTIKIQAQDYLRKFYGSFGFEVISETYLEDDIPHVDMLKKA</sequence>
<dbReference type="PROSITE" id="PS51186">
    <property type="entry name" value="GNAT"/>
    <property type="match status" value="1"/>
</dbReference>
<feature type="domain" description="N-acetyltransferase" evidence="2">
    <location>
        <begin position="7"/>
        <end position="148"/>
    </location>
</feature>
<evidence type="ECO:0000256" key="1">
    <source>
        <dbReference type="ARBA" id="ARBA00072224"/>
    </source>
</evidence>
<dbReference type="EMBL" id="JTFC01000036">
    <property type="protein sequence ID" value="RUS53741.1"/>
    <property type="molecule type" value="Genomic_DNA"/>
</dbReference>
<protein>
    <recommendedName>
        <fullName evidence="1">Protein ElaA</fullName>
    </recommendedName>
</protein>
<dbReference type="InterPro" id="IPR016181">
    <property type="entry name" value="Acyl_CoA_acyltransferase"/>
</dbReference>
<dbReference type="AlphaFoldDB" id="A0A433RRD0"/>
<dbReference type="OrthoDB" id="9796171at2"/>
<evidence type="ECO:0000259" key="2">
    <source>
        <dbReference type="PROSITE" id="PS51186"/>
    </source>
</evidence>